<evidence type="ECO:0000313" key="5">
    <source>
        <dbReference type="Proteomes" id="UP000554482"/>
    </source>
</evidence>
<name>A0A7J6WYN3_THATH</name>
<organism evidence="4 5">
    <name type="scientific">Thalictrum thalictroides</name>
    <name type="common">Rue-anemone</name>
    <name type="synonym">Anemone thalictroides</name>
    <dbReference type="NCBI Taxonomy" id="46969"/>
    <lineage>
        <taxon>Eukaryota</taxon>
        <taxon>Viridiplantae</taxon>
        <taxon>Streptophyta</taxon>
        <taxon>Embryophyta</taxon>
        <taxon>Tracheophyta</taxon>
        <taxon>Spermatophyta</taxon>
        <taxon>Magnoliopsida</taxon>
        <taxon>Ranunculales</taxon>
        <taxon>Ranunculaceae</taxon>
        <taxon>Thalictroideae</taxon>
        <taxon>Thalictrum</taxon>
    </lineage>
</organism>
<evidence type="ECO:0000256" key="1">
    <source>
        <dbReference type="ARBA" id="ARBA00004123"/>
    </source>
</evidence>
<dbReference type="PANTHER" id="PTHR33137:SF4">
    <property type="entry name" value="MEDIATOR OF RNA POLYMERASE II TRANSCRIPTION SUBUNIT 15A-RELATED"/>
    <property type="match status" value="1"/>
</dbReference>
<dbReference type="GO" id="GO:0005634">
    <property type="term" value="C:nucleus"/>
    <property type="evidence" value="ECO:0007669"/>
    <property type="project" value="UniProtKB-SubCell"/>
</dbReference>
<dbReference type="InterPro" id="IPR036546">
    <property type="entry name" value="MED15_KIX"/>
</dbReference>
<accession>A0A7J6WYN3</accession>
<proteinExistence type="predicted"/>
<dbReference type="OrthoDB" id="1912459at2759"/>
<evidence type="ECO:0000256" key="2">
    <source>
        <dbReference type="ARBA" id="ARBA00023242"/>
    </source>
</evidence>
<comment type="caution">
    <text evidence="4">The sequence shown here is derived from an EMBL/GenBank/DDBJ whole genome shotgun (WGS) entry which is preliminary data.</text>
</comment>
<dbReference type="GO" id="GO:0031490">
    <property type="term" value="F:chromatin DNA binding"/>
    <property type="evidence" value="ECO:0007669"/>
    <property type="project" value="InterPro"/>
</dbReference>
<dbReference type="Proteomes" id="UP000554482">
    <property type="component" value="Unassembled WGS sequence"/>
</dbReference>
<comment type="subcellular location">
    <subcellularLocation>
        <location evidence="1">Nucleus</location>
    </subcellularLocation>
</comment>
<feature type="domain" description="Mediator complex subunit 15 KIX" evidence="3">
    <location>
        <begin position="9"/>
        <end position="63"/>
    </location>
</feature>
<dbReference type="Pfam" id="PF16987">
    <property type="entry name" value="KIX_2"/>
    <property type="match status" value="1"/>
</dbReference>
<keyword evidence="2" id="KW-0539">Nucleus</keyword>
<protein>
    <submittedName>
        <fullName evidence="4">Mediator of rna polymerase ii transcription subunit 15a-like protein</fullName>
    </submittedName>
</protein>
<dbReference type="InterPro" id="IPR044661">
    <property type="entry name" value="MED15a/b/c-like"/>
</dbReference>
<dbReference type="AlphaFoldDB" id="A0A7J6WYN3"/>
<gene>
    <name evidence="4" type="ORF">FRX31_007863</name>
</gene>
<keyword evidence="5" id="KW-1185">Reference proteome</keyword>
<evidence type="ECO:0000313" key="4">
    <source>
        <dbReference type="EMBL" id="KAF5202549.1"/>
    </source>
</evidence>
<reference evidence="4 5" key="1">
    <citation type="submission" date="2020-06" db="EMBL/GenBank/DDBJ databases">
        <title>Transcriptomic and genomic resources for Thalictrum thalictroides and T. hernandezii: Facilitating candidate gene discovery in an emerging model plant lineage.</title>
        <authorList>
            <person name="Arias T."/>
            <person name="Riano-Pachon D.M."/>
            <person name="Di Stilio V.S."/>
        </authorList>
    </citation>
    <scope>NUCLEOTIDE SEQUENCE [LARGE SCALE GENOMIC DNA]</scope>
    <source>
        <strain evidence="5">cv. WT478/WT964</strain>
        <tissue evidence="4">Leaves</tissue>
    </source>
</reference>
<dbReference type="Gene3D" id="1.10.246.20">
    <property type="entry name" value="Coactivator CBP, KIX domain"/>
    <property type="match status" value="1"/>
</dbReference>
<feature type="non-terminal residue" evidence="4">
    <location>
        <position position="1"/>
    </location>
</feature>
<dbReference type="GO" id="GO:0003713">
    <property type="term" value="F:transcription coactivator activity"/>
    <property type="evidence" value="ECO:0007669"/>
    <property type="project" value="InterPro"/>
</dbReference>
<dbReference type="InterPro" id="IPR036529">
    <property type="entry name" value="KIX_dom_sf"/>
</dbReference>
<dbReference type="EMBL" id="JABWDY010007948">
    <property type="protein sequence ID" value="KAF5202549.1"/>
    <property type="molecule type" value="Genomic_DNA"/>
</dbReference>
<sequence length="64" mass="7383">MRMPRIYATDWRIQLDSGSRQRIVNKILDTLKRHLPISGPEGLLELNNIAVRFEDKVYTAATSL</sequence>
<evidence type="ECO:0000259" key="3">
    <source>
        <dbReference type="Pfam" id="PF16987"/>
    </source>
</evidence>
<dbReference type="PANTHER" id="PTHR33137">
    <property type="entry name" value="MEDIATOR OF RNA POLYMERASE II TRANSCRIPTION SUBUNIT 15A-RELATED"/>
    <property type="match status" value="1"/>
</dbReference>